<dbReference type="AlphaFoldDB" id="A0A518CIX5"/>
<evidence type="ECO:0000313" key="3">
    <source>
        <dbReference type="Proteomes" id="UP000317178"/>
    </source>
</evidence>
<accession>A0A518CIX5</accession>
<dbReference type="SUPFAM" id="SSF117074">
    <property type="entry name" value="Hypothetical protein PA1324"/>
    <property type="match status" value="1"/>
</dbReference>
<feature type="chain" id="PRO_5021854286" description="Rhamnogalacturonan lyase domain-containing protein" evidence="1">
    <location>
        <begin position="24"/>
        <end position="269"/>
    </location>
</feature>
<dbReference type="OrthoDB" id="9772097at2"/>
<dbReference type="KEGG" id="plon:Pla110_08490"/>
<keyword evidence="1" id="KW-0732">Signal</keyword>
<dbReference type="Gene3D" id="2.60.40.420">
    <property type="entry name" value="Cupredoxins - blue copper proteins"/>
    <property type="match status" value="1"/>
</dbReference>
<reference evidence="2 3" key="1">
    <citation type="submission" date="2019-02" db="EMBL/GenBank/DDBJ databases">
        <title>Deep-cultivation of Planctomycetes and their phenomic and genomic characterization uncovers novel biology.</title>
        <authorList>
            <person name="Wiegand S."/>
            <person name="Jogler M."/>
            <person name="Boedeker C."/>
            <person name="Pinto D."/>
            <person name="Vollmers J."/>
            <person name="Rivas-Marin E."/>
            <person name="Kohn T."/>
            <person name="Peeters S.H."/>
            <person name="Heuer A."/>
            <person name="Rast P."/>
            <person name="Oberbeckmann S."/>
            <person name="Bunk B."/>
            <person name="Jeske O."/>
            <person name="Meyerdierks A."/>
            <person name="Storesund J.E."/>
            <person name="Kallscheuer N."/>
            <person name="Luecker S."/>
            <person name="Lage O.M."/>
            <person name="Pohl T."/>
            <person name="Merkel B.J."/>
            <person name="Hornburger P."/>
            <person name="Mueller R.-W."/>
            <person name="Bruemmer F."/>
            <person name="Labrenz M."/>
            <person name="Spormann A.M."/>
            <person name="Op den Camp H."/>
            <person name="Overmann J."/>
            <person name="Amann R."/>
            <person name="Jetten M.S.M."/>
            <person name="Mascher T."/>
            <person name="Medema M.H."/>
            <person name="Devos D.P."/>
            <person name="Kaster A.-K."/>
            <person name="Ovreas L."/>
            <person name="Rohde M."/>
            <person name="Galperin M.Y."/>
            <person name="Jogler C."/>
        </authorList>
    </citation>
    <scope>NUCLEOTIDE SEQUENCE [LARGE SCALE GENOMIC DNA]</scope>
    <source>
        <strain evidence="2 3">Pla110</strain>
    </source>
</reference>
<keyword evidence="3" id="KW-1185">Reference proteome</keyword>
<gene>
    <name evidence="2" type="ORF">Pla110_08490</name>
</gene>
<evidence type="ECO:0008006" key="4">
    <source>
        <dbReference type="Google" id="ProtNLM"/>
    </source>
</evidence>
<evidence type="ECO:0000256" key="1">
    <source>
        <dbReference type="SAM" id="SignalP"/>
    </source>
</evidence>
<organism evidence="2 3">
    <name type="scientific">Polystyrenella longa</name>
    <dbReference type="NCBI Taxonomy" id="2528007"/>
    <lineage>
        <taxon>Bacteria</taxon>
        <taxon>Pseudomonadati</taxon>
        <taxon>Planctomycetota</taxon>
        <taxon>Planctomycetia</taxon>
        <taxon>Planctomycetales</taxon>
        <taxon>Planctomycetaceae</taxon>
        <taxon>Polystyrenella</taxon>
    </lineage>
</organism>
<dbReference type="Proteomes" id="UP000317178">
    <property type="component" value="Chromosome"/>
</dbReference>
<feature type="signal peptide" evidence="1">
    <location>
        <begin position="1"/>
        <end position="23"/>
    </location>
</feature>
<proteinExistence type="predicted"/>
<protein>
    <recommendedName>
        <fullName evidence="4">Rhamnogalacturonan lyase domain-containing protein</fullName>
    </recommendedName>
</protein>
<evidence type="ECO:0000313" key="2">
    <source>
        <dbReference type="EMBL" id="QDU79144.1"/>
    </source>
</evidence>
<dbReference type="EMBL" id="CP036281">
    <property type="protein sequence ID" value="QDU79144.1"/>
    <property type="molecule type" value="Genomic_DNA"/>
</dbReference>
<dbReference type="RefSeq" id="WP_144993513.1">
    <property type="nucleotide sequence ID" value="NZ_CP036281.1"/>
</dbReference>
<sequence precursor="true">MKLSAIIKLLFVFSLCLSGGLVADSAFGDEPSWGNFKGRFVYQGDFPETEELVLNKDIEYCAPREPKSEKLIVNKENMGLSNVVIYLYQKRDEPAPPIHPDYQETAEEKVLIDNIDCTFKPHVSMLRTSQTLKITNSDDVAHNTAAFLNRNNPFNAVTPIGDTVLKNLEQGERLPVQISCSIHPWMQGWLLVQEHPYMAVSDADGNFEIKNLPAGEWTFQFWHESAGYVADVTIDDQPVEWKRGRLTTTISEETYDLGTVNVAAEKFGR</sequence>
<name>A0A518CIX5_9PLAN</name>
<dbReference type="InterPro" id="IPR008972">
    <property type="entry name" value="Cupredoxin"/>
</dbReference>